<protein>
    <recommendedName>
        <fullName evidence="3">DUF2007 domain-containing protein</fullName>
    </recommendedName>
</protein>
<dbReference type="RefSeq" id="WP_046444040.1">
    <property type="nucleotide sequence ID" value="NZ_JAXDTA010000212.1"/>
</dbReference>
<dbReference type="STRING" id="270498.CHK_2217"/>
<dbReference type="OrthoDB" id="2085763at2"/>
<keyword evidence="2" id="KW-1185">Reference proteome</keyword>
<dbReference type="AlphaFoldDB" id="A0A0M2NCD8"/>
<organism evidence="1 2">
    <name type="scientific">Christensenella hongkongensis</name>
    <dbReference type="NCBI Taxonomy" id="270498"/>
    <lineage>
        <taxon>Bacteria</taxon>
        <taxon>Bacillati</taxon>
        <taxon>Bacillota</taxon>
        <taxon>Clostridia</taxon>
        <taxon>Christensenellales</taxon>
        <taxon>Christensenellaceae</taxon>
        <taxon>Christensenella</taxon>
    </lineage>
</organism>
<evidence type="ECO:0008006" key="3">
    <source>
        <dbReference type="Google" id="ProtNLM"/>
    </source>
</evidence>
<name>A0A0M2NCD8_9FIRM</name>
<proteinExistence type="predicted"/>
<accession>A0A0M2NCD8</accession>
<gene>
    <name evidence="1" type="ORF">CHK_2217</name>
</gene>
<evidence type="ECO:0000313" key="1">
    <source>
        <dbReference type="EMBL" id="KKI50154.1"/>
    </source>
</evidence>
<dbReference type="Proteomes" id="UP000034076">
    <property type="component" value="Unassembled WGS sequence"/>
</dbReference>
<evidence type="ECO:0000313" key="2">
    <source>
        <dbReference type="Proteomes" id="UP000034076"/>
    </source>
</evidence>
<dbReference type="EMBL" id="LAYJ01000112">
    <property type="protein sequence ID" value="KKI50154.1"/>
    <property type="molecule type" value="Genomic_DNA"/>
</dbReference>
<sequence>MIPCRRQEILKTPSVQKFSEVKNFLASKQILCDYSIDYRCHTGKCGEMRHLYVRDADYTRACEALRVILGAG</sequence>
<reference evidence="1 2" key="1">
    <citation type="submission" date="2015-04" db="EMBL/GenBank/DDBJ databases">
        <title>Draft genome sequence of bacteremic isolate Catabacter hongkongensis type strain HKU16T.</title>
        <authorList>
            <person name="Lau S.K."/>
            <person name="Teng J.L."/>
            <person name="Huang Y."/>
            <person name="Curreem S.O."/>
            <person name="Tsui S.K."/>
            <person name="Woo P.C."/>
        </authorList>
    </citation>
    <scope>NUCLEOTIDE SEQUENCE [LARGE SCALE GENOMIC DNA]</scope>
    <source>
        <strain evidence="1 2">HKU16</strain>
    </source>
</reference>
<comment type="caution">
    <text evidence="1">The sequence shown here is derived from an EMBL/GenBank/DDBJ whole genome shotgun (WGS) entry which is preliminary data.</text>
</comment>